<gene>
    <name evidence="1" type="ORF">GCM10010357_05350</name>
</gene>
<proteinExistence type="predicted"/>
<dbReference type="Proteomes" id="UP001500879">
    <property type="component" value="Unassembled WGS sequence"/>
</dbReference>
<comment type="caution">
    <text evidence="1">The sequence shown here is derived from an EMBL/GenBank/DDBJ whole genome shotgun (WGS) entry which is preliminary data.</text>
</comment>
<protein>
    <submittedName>
        <fullName evidence="1">Uncharacterized protein</fullName>
    </submittedName>
</protein>
<organism evidence="1 2">
    <name type="scientific">Streptomyces luteireticuli</name>
    <dbReference type="NCBI Taxonomy" id="173858"/>
    <lineage>
        <taxon>Bacteria</taxon>
        <taxon>Bacillati</taxon>
        <taxon>Actinomycetota</taxon>
        <taxon>Actinomycetes</taxon>
        <taxon>Kitasatosporales</taxon>
        <taxon>Streptomycetaceae</taxon>
        <taxon>Streptomyces</taxon>
    </lineage>
</organism>
<accession>A0ABN0Y947</accession>
<reference evidence="1 2" key="1">
    <citation type="journal article" date="2019" name="Int. J. Syst. Evol. Microbiol.">
        <title>The Global Catalogue of Microorganisms (GCM) 10K type strain sequencing project: providing services to taxonomists for standard genome sequencing and annotation.</title>
        <authorList>
            <consortium name="The Broad Institute Genomics Platform"/>
            <consortium name="The Broad Institute Genome Sequencing Center for Infectious Disease"/>
            <person name="Wu L."/>
            <person name="Ma J."/>
        </authorList>
    </citation>
    <scope>NUCLEOTIDE SEQUENCE [LARGE SCALE GENOMIC DNA]</scope>
    <source>
        <strain evidence="1 2">JCM 4788</strain>
    </source>
</reference>
<keyword evidence="2" id="KW-1185">Reference proteome</keyword>
<evidence type="ECO:0000313" key="2">
    <source>
        <dbReference type="Proteomes" id="UP001500879"/>
    </source>
</evidence>
<sequence>MNHDGDPCHLLVRAQGERSPLYVSEVEAHPDVSDFTRNIQVGDPALGIPEDLVRSLASWAMSRPPAGFTSRPGLRKHVKEGKERAQLLAVHLGPAWVVRYWDEQHESAKFVCWGCRRLHWTLSAHGDPPHPLHIIVQGEYRLYPLRSEGFECFAPDDPTAALGLSHSLVDDLYKWSADVDAHINLYLQEREEDKRKAREEELERRGEALAARIVQEAGPGRTVTYRGVW</sequence>
<dbReference type="EMBL" id="BAAABX010000006">
    <property type="protein sequence ID" value="GAA0387549.1"/>
    <property type="molecule type" value="Genomic_DNA"/>
</dbReference>
<evidence type="ECO:0000313" key="1">
    <source>
        <dbReference type="EMBL" id="GAA0387549.1"/>
    </source>
</evidence>
<name>A0ABN0Y947_9ACTN</name>